<reference evidence="3 4" key="1">
    <citation type="journal article" date="2014" name="Genome Announc.">
        <title>Draft Genome Sequence of Lutibaculum baratangense Strain AMV1T, Isolated from a Mud Volcano in Andamans, India.</title>
        <authorList>
            <person name="Singh A."/>
            <person name="Sreenivas A."/>
            <person name="Sathyanarayana Reddy G."/>
            <person name="Pinnaka A.K."/>
            <person name="Shivaji S."/>
        </authorList>
    </citation>
    <scope>NUCLEOTIDE SEQUENCE [LARGE SCALE GENOMIC DNA]</scope>
    <source>
        <strain evidence="3 4">AMV1</strain>
    </source>
</reference>
<dbReference type="PATRIC" id="fig|631454.5.peg.3842"/>
<feature type="compositionally biased region" description="Gly residues" evidence="1">
    <location>
        <begin position="149"/>
        <end position="158"/>
    </location>
</feature>
<dbReference type="EMBL" id="AWXZ01000040">
    <property type="protein sequence ID" value="ESR22753.1"/>
    <property type="molecule type" value="Genomic_DNA"/>
</dbReference>
<sequence length="165" mass="17542">MTSILVEILQWAMLLAGSFFLVVGAFGVARMPDIFTRMHAASVADTLGAGLLILGMCLESGFSLVTVKLLMILALFFFTSPLSSHALARAALVVGVKPLLAGEGGRLERRAVEVLPPRPAGHLWEIDETEGEGRAAVKRRLDEQDIGSGDSGTLGLGQDGKERPE</sequence>
<dbReference type="Pfam" id="PF03334">
    <property type="entry name" value="PhaG_MnhG_YufB"/>
    <property type="match status" value="1"/>
</dbReference>
<protein>
    <submittedName>
        <fullName evidence="3">Monovalent cation/proton antiporter, MnhG/PhaG family</fullName>
    </submittedName>
</protein>
<gene>
    <name evidence="3" type="ORF">N177_3890</name>
</gene>
<organism evidence="3 4">
    <name type="scientific">Lutibaculum baratangense AMV1</name>
    <dbReference type="NCBI Taxonomy" id="631454"/>
    <lineage>
        <taxon>Bacteria</taxon>
        <taxon>Pseudomonadati</taxon>
        <taxon>Pseudomonadota</taxon>
        <taxon>Alphaproteobacteria</taxon>
        <taxon>Hyphomicrobiales</taxon>
        <taxon>Tepidamorphaceae</taxon>
        <taxon>Lutibaculum</taxon>
    </lineage>
</organism>
<dbReference type="RefSeq" id="WP_023433999.1">
    <property type="nucleotide sequence ID" value="NZ_AWXZ01000040.1"/>
</dbReference>
<dbReference type="PANTHER" id="PTHR34703:SF1">
    <property type="entry name" value="ANTIPORTER SUBUNIT MNHG2-RELATED"/>
    <property type="match status" value="1"/>
</dbReference>
<dbReference type="AlphaFoldDB" id="V4T827"/>
<dbReference type="GO" id="GO:0015385">
    <property type="term" value="F:sodium:proton antiporter activity"/>
    <property type="evidence" value="ECO:0007669"/>
    <property type="project" value="TreeGrafter"/>
</dbReference>
<comment type="caution">
    <text evidence="3">The sequence shown here is derived from an EMBL/GenBank/DDBJ whole genome shotgun (WGS) entry which is preliminary data.</text>
</comment>
<feature type="transmembrane region" description="Helical" evidence="2">
    <location>
        <begin position="12"/>
        <end position="31"/>
    </location>
</feature>
<evidence type="ECO:0000313" key="3">
    <source>
        <dbReference type="EMBL" id="ESR22753.1"/>
    </source>
</evidence>
<keyword evidence="2" id="KW-0812">Transmembrane</keyword>
<name>V4T827_9HYPH</name>
<dbReference type="PANTHER" id="PTHR34703">
    <property type="entry name" value="ANTIPORTER SUBUNIT MNHG2-RELATED"/>
    <property type="match status" value="1"/>
</dbReference>
<keyword evidence="2" id="KW-0472">Membrane</keyword>
<dbReference type="STRING" id="631454.N177_3890"/>
<evidence type="ECO:0000256" key="1">
    <source>
        <dbReference type="SAM" id="MobiDB-lite"/>
    </source>
</evidence>
<evidence type="ECO:0000313" key="4">
    <source>
        <dbReference type="Proteomes" id="UP000017819"/>
    </source>
</evidence>
<dbReference type="InterPro" id="IPR005133">
    <property type="entry name" value="PhaG_MnhG_YufB"/>
</dbReference>
<dbReference type="NCBIfam" id="TIGR01300">
    <property type="entry name" value="CPA3_mnhG_phaG"/>
    <property type="match status" value="1"/>
</dbReference>
<keyword evidence="2" id="KW-1133">Transmembrane helix</keyword>
<dbReference type="eggNOG" id="COG1320">
    <property type="taxonomic scope" value="Bacteria"/>
</dbReference>
<dbReference type="Proteomes" id="UP000017819">
    <property type="component" value="Unassembled WGS sequence"/>
</dbReference>
<feature type="region of interest" description="Disordered" evidence="1">
    <location>
        <begin position="140"/>
        <end position="165"/>
    </location>
</feature>
<proteinExistence type="predicted"/>
<feature type="transmembrane region" description="Helical" evidence="2">
    <location>
        <begin position="51"/>
        <end position="78"/>
    </location>
</feature>
<keyword evidence="4" id="KW-1185">Reference proteome</keyword>
<accession>V4T827</accession>
<evidence type="ECO:0000256" key="2">
    <source>
        <dbReference type="SAM" id="Phobius"/>
    </source>
</evidence>